<dbReference type="Pfam" id="PF07686">
    <property type="entry name" value="V-set"/>
    <property type="match status" value="1"/>
</dbReference>
<evidence type="ECO:0000256" key="3">
    <source>
        <dbReference type="ARBA" id="ARBA00043265"/>
    </source>
</evidence>
<dbReference type="SUPFAM" id="SSF48726">
    <property type="entry name" value="Immunoglobulin"/>
    <property type="match status" value="1"/>
</dbReference>
<feature type="domain" description="Ig-like" evidence="4">
    <location>
        <begin position="1"/>
        <end position="93"/>
    </location>
</feature>
<dbReference type="GO" id="GO:0019814">
    <property type="term" value="C:immunoglobulin complex"/>
    <property type="evidence" value="ECO:0007669"/>
    <property type="project" value="UniProtKB-KW"/>
</dbReference>
<evidence type="ECO:0000313" key="5">
    <source>
        <dbReference type="Ensembl" id="ENSPNAP00000066658.1"/>
    </source>
</evidence>
<dbReference type="AlphaFoldDB" id="A0AAR2KQP7"/>
<evidence type="ECO:0000313" key="6">
    <source>
        <dbReference type="Proteomes" id="UP001501920"/>
    </source>
</evidence>
<organism evidence="5 6">
    <name type="scientific">Pygocentrus nattereri</name>
    <name type="common">Red-bellied piranha</name>
    <dbReference type="NCBI Taxonomy" id="42514"/>
    <lineage>
        <taxon>Eukaryota</taxon>
        <taxon>Metazoa</taxon>
        <taxon>Chordata</taxon>
        <taxon>Craniata</taxon>
        <taxon>Vertebrata</taxon>
        <taxon>Euteleostomi</taxon>
        <taxon>Actinopterygii</taxon>
        <taxon>Neopterygii</taxon>
        <taxon>Teleostei</taxon>
        <taxon>Ostariophysi</taxon>
        <taxon>Characiformes</taxon>
        <taxon>Characoidei</taxon>
        <taxon>Pygocentrus</taxon>
    </lineage>
</organism>
<evidence type="ECO:0000256" key="1">
    <source>
        <dbReference type="ARBA" id="ARBA00022859"/>
    </source>
</evidence>
<protein>
    <recommendedName>
        <fullName evidence="4">Ig-like domain-containing protein</fullName>
    </recommendedName>
</protein>
<keyword evidence="3" id="KW-1280">Immunoglobulin</keyword>
<sequence length="93" mass="10794">SHKLTCACSGFSVRNTNMHWIRQAPGKGLEWIIYYHSDSYKSSAQSVQGRFTASKDSSNLYLHMSQLKPEDTAVYYCALDSLWWISYRQLHKN</sequence>
<dbReference type="InterPro" id="IPR007110">
    <property type="entry name" value="Ig-like_dom"/>
</dbReference>
<dbReference type="InterPro" id="IPR013106">
    <property type="entry name" value="Ig_V-set"/>
</dbReference>
<evidence type="ECO:0000256" key="2">
    <source>
        <dbReference type="ARBA" id="ARBA00023130"/>
    </source>
</evidence>
<dbReference type="GO" id="GO:0002250">
    <property type="term" value="P:adaptive immune response"/>
    <property type="evidence" value="ECO:0007669"/>
    <property type="project" value="UniProtKB-KW"/>
</dbReference>
<reference evidence="5" key="3">
    <citation type="submission" date="2025-09" db="UniProtKB">
        <authorList>
            <consortium name="Ensembl"/>
        </authorList>
    </citation>
    <scope>IDENTIFICATION</scope>
</reference>
<dbReference type="Gene3D" id="2.60.40.10">
    <property type="entry name" value="Immunoglobulins"/>
    <property type="match status" value="1"/>
</dbReference>
<proteinExistence type="predicted"/>
<keyword evidence="1" id="KW-0391">Immunity</keyword>
<dbReference type="SMART" id="SM00406">
    <property type="entry name" value="IGv"/>
    <property type="match status" value="1"/>
</dbReference>
<keyword evidence="6" id="KW-1185">Reference proteome</keyword>
<reference evidence="5" key="2">
    <citation type="submission" date="2025-08" db="UniProtKB">
        <authorList>
            <consortium name="Ensembl"/>
        </authorList>
    </citation>
    <scope>IDENTIFICATION</scope>
</reference>
<dbReference type="InterPro" id="IPR050199">
    <property type="entry name" value="IgHV"/>
</dbReference>
<dbReference type="InterPro" id="IPR013783">
    <property type="entry name" value="Ig-like_fold"/>
</dbReference>
<keyword evidence="2" id="KW-1064">Adaptive immunity</keyword>
<name>A0AAR2KQP7_PYGNA</name>
<dbReference type="GO" id="GO:0005576">
    <property type="term" value="C:extracellular region"/>
    <property type="evidence" value="ECO:0007669"/>
    <property type="project" value="UniProtKB-ARBA"/>
</dbReference>
<dbReference type="PROSITE" id="PS50835">
    <property type="entry name" value="IG_LIKE"/>
    <property type="match status" value="1"/>
</dbReference>
<dbReference type="Ensembl" id="ENSPNAT00000070132.1">
    <property type="protein sequence ID" value="ENSPNAP00000066658.1"/>
    <property type="gene ID" value="ENSPNAG00000031892.1"/>
</dbReference>
<accession>A0AAR2KQP7</accession>
<dbReference type="GeneTree" id="ENSGT00940000163847"/>
<dbReference type="FunFam" id="2.60.40.10:FF:001594">
    <property type="entry name" value="Immunoglobulin heavy variable 9-4"/>
    <property type="match status" value="1"/>
</dbReference>
<reference evidence="5 6" key="1">
    <citation type="submission" date="2020-10" db="EMBL/GenBank/DDBJ databases">
        <title>Pygocentrus nattereri (red-bellied piranha) genome, fPygNat1, primary haplotype.</title>
        <authorList>
            <person name="Myers G."/>
            <person name="Meyer A."/>
            <person name="Karagic N."/>
            <person name="Pippel M."/>
            <person name="Winkler S."/>
            <person name="Tracey A."/>
            <person name="Wood J."/>
            <person name="Formenti G."/>
            <person name="Howe K."/>
            <person name="Fedrigo O."/>
            <person name="Jarvis E.D."/>
        </authorList>
    </citation>
    <scope>NUCLEOTIDE SEQUENCE [LARGE SCALE GENOMIC DNA]</scope>
</reference>
<dbReference type="PANTHER" id="PTHR23266">
    <property type="entry name" value="IMMUNOGLOBULIN HEAVY CHAIN"/>
    <property type="match status" value="1"/>
</dbReference>
<dbReference type="Proteomes" id="UP001501920">
    <property type="component" value="Chromosome 14"/>
</dbReference>
<evidence type="ECO:0000259" key="4">
    <source>
        <dbReference type="PROSITE" id="PS50835"/>
    </source>
</evidence>
<dbReference type="InterPro" id="IPR036179">
    <property type="entry name" value="Ig-like_dom_sf"/>
</dbReference>